<evidence type="ECO:0000256" key="13">
    <source>
        <dbReference type="ARBA" id="ARBA00044502"/>
    </source>
</evidence>
<protein>
    <recommendedName>
        <fullName evidence="15">AA9 family lytic polysaccharide monooxygenase</fullName>
        <ecNumber evidence="15">1.14.99.56</ecNumber>
    </recommendedName>
    <alternativeName>
        <fullName evidence="15">Endo-beta-1,4-glucanase</fullName>
    </alternativeName>
    <alternativeName>
        <fullName evidence="15">Glycosyl hydrolase 61 family protein</fullName>
    </alternativeName>
</protein>
<dbReference type="GO" id="GO:0004497">
    <property type="term" value="F:monooxygenase activity"/>
    <property type="evidence" value="ECO:0007669"/>
    <property type="project" value="UniProtKB-KW"/>
</dbReference>
<evidence type="ECO:0000313" key="18">
    <source>
        <dbReference type="Proteomes" id="UP000015100"/>
    </source>
</evidence>
<dbReference type="Pfam" id="PF00734">
    <property type="entry name" value="CBM_1"/>
    <property type="match status" value="1"/>
</dbReference>
<dbReference type="Pfam" id="PF03443">
    <property type="entry name" value="AA9"/>
    <property type="match status" value="1"/>
</dbReference>
<dbReference type="OrthoDB" id="2525337at2759"/>
<evidence type="ECO:0000256" key="10">
    <source>
        <dbReference type="ARBA" id="ARBA00023157"/>
    </source>
</evidence>
<evidence type="ECO:0000256" key="4">
    <source>
        <dbReference type="ARBA" id="ARBA00022723"/>
    </source>
</evidence>
<reference evidence="18" key="2">
    <citation type="submission" date="2013-04" db="EMBL/GenBank/DDBJ databases">
        <title>Genomic mechanisms accounting for the adaptation to parasitism in nematode-trapping fungi.</title>
        <authorList>
            <person name="Ahren D.G."/>
        </authorList>
    </citation>
    <scope>NUCLEOTIDE SEQUENCE [LARGE SCALE GENOMIC DNA]</scope>
    <source>
        <strain evidence="18">CBS 200.50</strain>
    </source>
</reference>
<dbReference type="Gene3D" id="2.70.50.70">
    <property type="match status" value="1"/>
</dbReference>
<dbReference type="GO" id="GO:0030245">
    <property type="term" value="P:cellulose catabolic process"/>
    <property type="evidence" value="ECO:0007669"/>
    <property type="project" value="UniProtKB-UniRule"/>
</dbReference>
<keyword evidence="6 15" id="KW-0136">Cellulose degradation</keyword>
<dbReference type="OMA" id="YIDSPPN"/>
<keyword evidence="5" id="KW-0732">Signal</keyword>
<keyword evidence="18" id="KW-1185">Reference proteome</keyword>
<evidence type="ECO:0000256" key="15">
    <source>
        <dbReference type="RuleBase" id="RU368122"/>
    </source>
</evidence>
<dbReference type="Proteomes" id="UP000015100">
    <property type="component" value="Unassembled WGS sequence"/>
</dbReference>
<dbReference type="GO" id="GO:0005576">
    <property type="term" value="C:extracellular region"/>
    <property type="evidence" value="ECO:0007669"/>
    <property type="project" value="UniProtKB-SubCell"/>
</dbReference>
<dbReference type="PANTHER" id="PTHR33353">
    <property type="entry name" value="PUTATIVE (AFU_ORTHOLOGUE AFUA_1G12560)-RELATED"/>
    <property type="match status" value="1"/>
</dbReference>
<dbReference type="EMBL" id="AQGS01000012">
    <property type="protein sequence ID" value="EPS45603.1"/>
    <property type="molecule type" value="Genomic_DNA"/>
</dbReference>
<evidence type="ECO:0000313" key="17">
    <source>
        <dbReference type="EMBL" id="EPS45603.1"/>
    </source>
</evidence>
<keyword evidence="8" id="KW-0186">Copper</keyword>
<comment type="subcellular location">
    <subcellularLocation>
        <location evidence="2 15">Secreted</location>
    </subcellularLocation>
</comment>
<keyword evidence="4" id="KW-0479">Metal-binding</keyword>
<dbReference type="SMART" id="SM00236">
    <property type="entry name" value="fCBD"/>
    <property type="match status" value="1"/>
</dbReference>
<dbReference type="eggNOG" id="ENOG502RXMI">
    <property type="taxonomic scope" value="Eukaryota"/>
</dbReference>
<evidence type="ECO:0000259" key="16">
    <source>
        <dbReference type="PROSITE" id="PS51164"/>
    </source>
</evidence>
<sequence length="317" mass="33295">MRFSNFIAVASFSSIATAHTRIGKVWVNAIDQGDGAGVYIRQPPTNNPLLDVTSTDMICNVNNNPLSGYVNAKSGDTITLQWFKENMDPSDIVIDASHVGPVTVYMADMSLSATGQGAIWTKVYQDGQVGSSWALTRLREDPVHGKQVFTIPPKLKTGTYLVRAEIIALHEAYDVGKAQFYPSCSQFKITGPSDGVALPGGFNFAGGYSATDPSIHIDVYAGVTNYKVPGPAVWSNAAPVIPIGQSGGGTNPTTFRTSTTKSATTVAVPTTTGGGSGSGCVADQFAQCGGSGWTGCTKCPSGTTCQAQNQWYSQCLP</sequence>
<comment type="cofactor">
    <cofactor evidence="1">
        <name>Cu(2+)</name>
        <dbReference type="ChEBI" id="CHEBI:29036"/>
    </cofactor>
</comment>
<name>S8C1I0_DACHA</name>
<evidence type="ECO:0000256" key="6">
    <source>
        <dbReference type="ARBA" id="ARBA00023001"/>
    </source>
</evidence>
<dbReference type="InterPro" id="IPR000254">
    <property type="entry name" value="CBD"/>
</dbReference>
<keyword evidence="3 15" id="KW-0964">Secreted</keyword>
<comment type="caution">
    <text evidence="17">The sequence shown here is derived from an EMBL/GenBank/DDBJ whole genome shotgun (WGS) entry which is preliminary data.</text>
</comment>
<dbReference type="PANTHER" id="PTHR33353:SF17">
    <property type="entry name" value="ENDO-BETA-1,4-GLUCANASE D"/>
    <property type="match status" value="1"/>
</dbReference>
<accession>S8C1I0</accession>
<organism evidence="17 18">
    <name type="scientific">Dactylellina haptotyla (strain CBS 200.50)</name>
    <name type="common">Nematode-trapping fungus</name>
    <name type="synonym">Monacrosporium haptotylum</name>
    <dbReference type="NCBI Taxonomy" id="1284197"/>
    <lineage>
        <taxon>Eukaryota</taxon>
        <taxon>Fungi</taxon>
        <taxon>Dikarya</taxon>
        <taxon>Ascomycota</taxon>
        <taxon>Pezizomycotina</taxon>
        <taxon>Orbiliomycetes</taxon>
        <taxon>Orbiliales</taxon>
        <taxon>Orbiliaceae</taxon>
        <taxon>Dactylellina</taxon>
    </lineage>
</organism>
<evidence type="ECO:0000256" key="1">
    <source>
        <dbReference type="ARBA" id="ARBA00001973"/>
    </source>
</evidence>
<evidence type="ECO:0000256" key="5">
    <source>
        <dbReference type="ARBA" id="ARBA00022729"/>
    </source>
</evidence>
<evidence type="ECO:0000256" key="12">
    <source>
        <dbReference type="ARBA" id="ARBA00023326"/>
    </source>
</evidence>
<evidence type="ECO:0000256" key="14">
    <source>
        <dbReference type="ARBA" id="ARBA00045077"/>
    </source>
</evidence>
<reference evidence="17 18" key="1">
    <citation type="journal article" date="2013" name="PLoS Genet.">
        <title>Genomic mechanisms accounting for the adaptation to parasitism in nematode-trapping fungi.</title>
        <authorList>
            <person name="Meerupati T."/>
            <person name="Andersson K.M."/>
            <person name="Friman E."/>
            <person name="Kumar D."/>
            <person name="Tunlid A."/>
            <person name="Ahren D."/>
        </authorList>
    </citation>
    <scope>NUCLEOTIDE SEQUENCE [LARGE SCALE GENOMIC DNA]</scope>
    <source>
        <strain evidence="17 18">CBS 200.50</strain>
    </source>
</reference>
<evidence type="ECO:0000256" key="8">
    <source>
        <dbReference type="ARBA" id="ARBA00023008"/>
    </source>
</evidence>
<comment type="similarity">
    <text evidence="13">Belongs to the polysaccharide monooxygenase AA9 family.</text>
</comment>
<dbReference type="GO" id="GO:0030248">
    <property type="term" value="F:cellulose binding"/>
    <property type="evidence" value="ECO:0007669"/>
    <property type="project" value="UniProtKB-UniRule"/>
</dbReference>
<evidence type="ECO:0000256" key="7">
    <source>
        <dbReference type="ARBA" id="ARBA00023002"/>
    </source>
</evidence>
<keyword evidence="7" id="KW-0560">Oxidoreductase</keyword>
<keyword evidence="9" id="KW-0503">Monooxygenase</keyword>
<proteinExistence type="inferred from homology"/>
<comment type="domain">
    <text evidence="15">Has a modular structure: an endo-beta-1,4-glucanase catalytic module at the N-terminus, a linker rich in serines and threonines, and a C-terminal carbohydrate-binding module (CBM).</text>
</comment>
<keyword evidence="11 15" id="KW-0119">Carbohydrate metabolism</keyword>
<dbReference type="SUPFAM" id="SSF57180">
    <property type="entry name" value="Cellulose-binding domain"/>
    <property type="match status" value="1"/>
</dbReference>
<dbReference type="GO" id="GO:0008810">
    <property type="term" value="F:cellulase activity"/>
    <property type="evidence" value="ECO:0007669"/>
    <property type="project" value="UniProtKB-UniRule"/>
</dbReference>
<dbReference type="GO" id="GO:0046872">
    <property type="term" value="F:metal ion binding"/>
    <property type="evidence" value="ECO:0007669"/>
    <property type="project" value="UniProtKB-KW"/>
</dbReference>
<dbReference type="CDD" id="cd21175">
    <property type="entry name" value="LPMO_AA9"/>
    <property type="match status" value="1"/>
</dbReference>
<gene>
    <name evidence="17" type="ORF">H072_417</name>
</gene>
<dbReference type="InterPro" id="IPR049892">
    <property type="entry name" value="AA9"/>
</dbReference>
<dbReference type="PROSITE" id="PS00562">
    <property type="entry name" value="CBM1_1"/>
    <property type="match status" value="1"/>
</dbReference>
<comment type="function">
    <text evidence="15">Lytic polysaccharide monooxygenase (LMPO) that depolymerizes crystalline and amorphous polysaccharides via the oxidation of scissile alpha- or beta-(1-4)-glycosidic bonds, yielding C1 and/or C4 oxidation products. Catalysis by LPMOs requires the reduction of the active-site copper from Cu(II) to Cu(I) by a reducing agent and H(2)O(2) or O(2) as a cosubstrate.</text>
</comment>
<keyword evidence="12 15" id="KW-0624">Polysaccharide degradation</keyword>
<dbReference type="PROSITE" id="PS51164">
    <property type="entry name" value="CBM1_2"/>
    <property type="match status" value="1"/>
</dbReference>
<dbReference type="STRING" id="1284197.S8C1I0"/>
<dbReference type="HOGENOM" id="CLU_031730_0_0_1"/>
<dbReference type="EC" id="1.14.99.56" evidence="15"/>
<evidence type="ECO:0000256" key="9">
    <source>
        <dbReference type="ARBA" id="ARBA00023033"/>
    </source>
</evidence>
<evidence type="ECO:0000256" key="11">
    <source>
        <dbReference type="ARBA" id="ARBA00023277"/>
    </source>
</evidence>
<dbReference type="InterPro" id="IPR005103">
    <property type="entry name" value="AA9_LPMO"/>
</dbReference>
<evidence type="ECO:0000256" key="3">
    <source>
        <dbReference type="ARBA" id="ARBA00022525"/>
    </source>
</evidence>
<evidence type="ECO:0000256" key="2">
    <source>
        <dbReference type="ARBA" id="ARBA00004613"/>
    </source>
</evidence>
<dbReference type="AlphaFoldDB" id="S8C1I0"/>
<comment type="catalytic activity">
    <reaction evidence="14 15">
        <text>[(1-&gt;4)-beta-D-glucosyl]n+m + reduced acceptor + O2 = 4-dehydro-beta-D-glucosyl-[(1-&gt;4)-beta-D-glucosyl]n-1 + [(1-&gt;4)-beta-D-glucosyl]m + acceptor + H2O.</text>
        <dbReference type="EC" id="1.14.99.56"/>
    </reaction>
</comment>
<keyword evidence="10 15" id="KW-1015">Disulfide bond</keyword>
<feature type="domain" description="CBM1" evidence="16">
    <location>
        <begin position="280"/>
        <end position="316"/>
    </location>
</feature>
<dbReference type="InterPro" id="IPR035971">
    <property type="entry name" value="CBD_sf"/>
</dbReference>